<reference evidence="1" key="1">
    <citation type="submission" date="2023-09" db="EMBL/GenBank/DDBJ databases">
        <title>Vallitalea sediminicola and Vallitalea maricola sp. nov., anaerobic bacteria isolated from marine sediment.</title>
        <authorList>
            <person name="Hirano S."/>
            <person name="Maeda A."/>
            <person name="Terahara T."/>
            <person name="Mori K."/>
            <person name="Hamada M."/>
            <person name="Matsumoto R."/>
            <person name="Kobayashi T."/>
        </authorList>
    </citation>
    <scope>NUCLEOTIDE SEQUENCE</scope>
    <source>
        <strain evidence="1">AN17-2</strain>
    </source>
</reference>
<dbReference type="EMBL" id="BTPU01000001">
    <property type="protein sequence ID" value="GMQ60779.1"/>
    <property type="molecule type" value="Genomic_DNA"/>
</dbReference>
<name>A0ACB5UDZ4_9FIRM</name>
<protein>
    <submittedName>
        <fullName evidence="1">Response regulator transcription factor</fullName>
    </submittedName>
</protein>
<gene>
    <name evidence="1" type="ORF">AN2V17_00050</name>
</gene>
<sequence length="231" mass="26700">MKTILIIDDDVELCNLLKECLESDGYQVTLLHTGEKICELLEENKFNLIILDVMLPKINGLEILKEVRNISNVPVLMLSAKSNEMDKVLGLKIGADDYLTKPFGLSELIARVNSLIRRFTMLGGDNSTQCLREYGKLKIDTMKCIVTKCDIVLSLTAKEYKLLCFLSEHPNQVFTKKQIYQNVWEEEYIYDDNTIMALIRRLRKKIEDDPANPQWIQNVWGIGYRFCEEVN</sequence>
<keyword evidence="2" id="KW-1185">Reference proteome</keyword>
<organism evidence="1 2">
    <name type="scientific">Vallitalea maricola</name>
    <dbReference type="NCBI Taxonomy" id="3074433"/>
    <lineage>
        <taxon>Bacteria</taxon>
        <taxon>Bacillati</taxon>
        <taxon>Bacillota</taxon>
        <taxon>Clostridia</taxon>
        <taxon>Lachnospirales</taxon>
        <taxon>Vallitaleaceae</taxon>
        <taxon>Vallitalea</taxon>
    </lineage>
</organism>
<accession>A0ACB5UDZ4</accession>
<dbReference type="Proteomes" id="UP001374599">
    <property type="component" value="Unassembled WGS sequence"/>
</dbReference>
<comment type="caution">
    <text evidence="1">The sequence shown here is derived from an EMBL/GenBank/DDBJ whole genome shotgun (WGS) entry which is preliminary data.</text>
</comment>
<proteinExistence type="predicted"/>
<evidence type="ECO:0000313" key="1">
    <source>
        <dbReference type="EMBL" id="GMQ60779.1"/>
    </source>
</evidence>
<evidence type="ECO:0000313" key="2">
    <source>
        <dbReference type="Proteomes" id="UP001374599"/>
    </source>
</evidence>